<keyword evidence="1" id="KW-1133">Transmembrane helix</keyword>
<feature type="non-terminal residue" evidence="2">
    <location>
        <position position="1"/>
    </location>
</feature>
<protein>
    <submittedName>
        <fullName evidence="2">Uncharacterized protein</fullName>
    </submittedName>
</protein>
<dbReference type="Proteomes" id="UP000023152">
    <property type="component" value="Unassembled WGS sequence"/>
</dbReference>
<keyword evidence="1" id="KW-0812">Transmembrane</keyword>
<keyword evidence="1" id="KW-0472">Membrane</keyword>
<evidence type="ECO:0000313" key="2">
    <source>
        <dbReference type="EMBL" id="ETO33374.1"/>
    </source>
</evidence>
<comment type="caution">
    <text evidence="2">The sequence shown here is derived from an EMBL/GenBank/DDBJ whole genome shotgun (WGS) entry which is preliminary data.</text>
</comment>
<gene>
    <name evidence="2" type="ORF">RFI_03731</name>
</gene>
<evidence type="ECO:0000256" key="1">
    <source>
        <dbReference type="SAM" id="Phobius"/>
    </source>
</evidence>
<proteinExistence type="predicted"/>
<organism evidence="2 3">
    <name type="scientific">Reticulomyxa filosa</name>
    <dbReference type="NCBI Taxonomy" id="46433"/>
    <lineage>
        <taxon>Eukaryota</taxon>
        <taxon>Sar</taxon>
        <taxon>Rhizaria</taxon>
        <taxon>Retaria</taxon>
        <taxon>Foraminifera</taxon>
        <taxon>Monothalamids</taxon>
        <taxon>Reticulomyxidae</taxon>
        <taxon>Reticulomyxa</taxon>
    </lineage>
</organism>
<name>X6P5M3_RETFI</name>
<keyword evidence="3" id="KW-1185">Reference proteome</keyword>
<sequence length="225" mass="26936">STQQQADFVGSLVTETNPDRPTEWIKQQNSFVCFVFFPKQICVYSYFLFLFTDDGYDNIAQLLKDTLNNNWQTYLANFKKDGFDDEILLLLISEDDLIEVLPNDVDRNIFFQYAMRWKQSKSLHVYYHCLKKDVFIILKIVKHKRYYCFQQYISQDDLLYVKFFSLKIMKKEKPHCYHIDAIFALLFDLICYIYIACYNSFSYFGISQNPDFLIILIIIFLNCII</sequence>
<feature type="transmembrane region" description="Helical" evidence="1">
    <location>
        <begin position="201"/>
        <end position="224"/>
    </location>
</feature>
<accession>X6P5M3</accession>
<evidence type="ECO:0000313" key="3">
    <source>
        <dbReference type="Proteomes" id="UP000023152"/>
    </source>
</evidence>
<dbReference type="EMBL" id="ASPP01003446">
    <property type="protein sequence ID" value="ETO33374.1"/>
    <property type="molecule type" value="Genomic_DNA"/>
</dbReference>
<dbReference type="AlphaFoldDB" id="X6P5M3"/>
<feature type="transmembrane region" description="Helical" evidence="1">
    <location>
        <begin position="176"/>
        <end position="195"/>
    </location>
</feature>
<reference evidence="2 3" key="1">
    <citation type="journal article" date="2013" name="Curr. Biol.">
        <title>The Genome of the Foraminiferan Reticulomyxa filosa.</title>
        <authorList>
            <person name="Glockner G."/>
            <person name="Hulsmann N."/>
            <person name="Schleicher M."/>
            <person name="Noegel A.A."/>
            <person name="Eichinger L."/>
            <person name="Gallinger C."/>
            <person name="Pawlowski J."/>
            <person name="Sierra R."/>
            <person name="Euteneuer U."/>
            <person name="Pillet L."/>
            <person name="Moustafa A."/>
            <person name="Platzer M."/>
            <person name="Groth M."/>
            <person name="Szafranski K."/>
            <person name="Schliwa M."/>
        </authorList>
    </citation>
    <scope>NUCLEOTIDE SEQUENCE [LARGE SCALE GENOMIC DNA]</scope>
</reference>